<protein>
    <submittedName>
        <fullName evidence="1">Uncharacterized protein</fullName>
    </submittedName>
</protein>
<accession>A0A814T440</accession>
<dbReference type="EMBL" id="CAJNOC010012333">
    <property type="protein sequence ID" value="CAF1153148.1"/>
    <property type="molecule type" value="Genomic_DNA"/>
</dbReference>
<name>A0A814T440_9BILA</name>
<feature type="non-terminal residue" evidence="1">
    <location>
        <position position="1"/>
    </location>
</feature>
<comment type="caution">
    <text evidence="1">The sequence shown here is derived from an EMBL/GenBank/DDBJ whole genome shotgun (WGS) entry which is preliminary data.</text>
</comment>
<proteinExistence type="predicted"/>
<dbReference type="AlphaFoldDB" id="A0A814T440"/>
<gene>
    <name evidence="1" type="ORF">OXX778_LOCUS23362</name>
</gene>
<keyword evidence="2" id="KW-1185">Reference proteome</keyword>
<evidence type="ECO:0000313" key="2">
    <source>
        <dbReference type="Proteomes" id="UP000663879"/>
    </source>
</evidence>
<dbReference type="Proteomes" id="UP000663879">
    <property type="component" value="Unassembled WGS sequence"/>
</dbReference>
<evidence type="ECO:0000313" key="1">
    <source>
        <dbReference type="EMBL" id="CAF1153148.1"/>
    </source>
</evidence>
<sequence length="34" mass="3947">FCLTESRKENVKFYEKEFTGPTENLNGNNYCDGV</sequence>
<reference evidence="1" key="1">
    <citation type="submission" date="2021-02" db="EMBL/GenBank/DDBJ databases">
        <authorList>
            <person name="Nowell W R."/>
        </authorList>
    </citation>
    <scope>NUCLEOTIDE SEQUENCE</scope>
    <source>
        <strain evidence="1">Ploen Becks lab</strain>
    </source>
</reference>
<organism evidence="1 2">
    <name type="scientific">Brachionus calyciflorus</name>
    <dbReference type="NCBI Taxonomy" id="104777"/>
    <lineage>
        <taxon>Eukaryota</taxon>
        <taxon>Metazoa</taxon>
        <taxon>Spiralia</taxon>
        <taxon>Gnathifera</taxon>
        <taxon>Rotifera</taxon>
        <taxon>Eurotatoria</taxon>
        <taxon>Monogononta</taxon>
        <taxon>Pseudotrocha</taxon>
        <taxon>Ploima</taxon>
        <taxon>Brachionidae</taxon>
        <taxon>Brachionus</taxon>
    </lineage>
</organism>